<dbReference type="GO" id="GO:0043190">
    <property type="term" value="C:ATP-binding cassette (ABC) transporter complex"/>
    <property type="evidence" value="ECO:0007669"/>
    <property type="project" value="InterPro"/>
</dbReference>
<evidence type="ECO:0000256" key="2">
    <source>
        <dbReference type="ARBA" id="ARBA00005695"/>
    </source>
</evidence>
<keyword evidence="9" id="KW-1185">Reference proteome</keyword>
<dbReference type="GO" id="GO:0030313">
    <property type="term" value="C:cell envelope"/>
    <property type="evidence" value="ECO:0007669"/>
    <property type="project" value="UniProtKB-SubCell"/>
</dbReference>
<comment type="similarity">
    <text evidence="2">Belongs to the bacterial solute-binding protein 5 family.</text>
</comment>
<dbReference type="InterPro" id="IPR000914">
    <property type="entry name" value="SBP_5_dom"/>
</dbReference>
<dbReference type="RefSeq" id="WP_091687521.1">
    <property type="nucleotide sequence ID" value="NZ_BAABFM010000002.1"/>
</dbReference>
<evidence type="ECO:0000256" key="1">
    <source>
        <dbReference type="ARBA" id="ARBA00004196"/>
    </source>
</evidence>
<feature type="region of interest" description="Disordered" evidence="5">
    <location>
        <begin position="49"/>
        <end position="70"/>
    </location>
</feature>
<dbReference type="Pfam" id="PF00496">
    <property type="entry name" value="SBP_bac_5"/>
    <property type="match status" value="1"/>
</dbReference>
<evidence type="ECO:0000259" key="7">
    <source>
        <dbReference type="Pfam" id="PF00496"/>
    </source>
</evidence>
<evidence type="ECO:0000256" key="3">
    <source>
        <dbReference type="ARBA" id="ARBA00022448"/>
    </source>
</evidence>
<accession>A0A1I5H8V9</accession>
<dbReference type="CDD" id="cd08504">
    <property type="entry name" value="PBP2_OppA"/>
    <property type="match status" value="1"/>
</dbReference>
<dbReference type="PROSITE" id="PS51257">
    <property type="entry name" value="PROKAR_LIPOPROTEIN"/>
    <property type="match status" value="1"/>
</dbReference>
<dbReference type="PANTHER" id="PTHR30290:SF10">
    <property type="entry name" value="PERIPLASMIC OLIGOPEPTIDE-BINDING PROTEIN-RELATED"/>
    <property type="match status" value="1"/>
</dbReference>
<dbReference type="AlphaFoldDB" id="A0A1I5H8V9"/>
<dbReference type="STRING" id="1527.SAMN04489757_1277"/>
<feature type="signal peptide" evidence="6">
    <location>
        <begin position="1"/>
        <end position="24"/>
    </location>
</feature>
<feature type="chain" id="PRO_5039584339" evidence="6">
    <location>
        <begin position="25"/>
        <end position="561"/>
    </location>
</feature>
<proteinExistence type="inferred from homology"/>
<name>A0A1I5H8V9_9FIRM</name>
<organism evidence="8 9">
    <name type="scientific">Anaerocolumna aminovalerica</name>
    <dbReference type="NCBI Taxonomy" id="1527"/>
    <lineage>
        <taxon>Bacteria</taxon>
        <taxon>Bacillati</taxon>
        <taxon>Bacillota</taxon>
        <taxon>Clostridia</taxon>
        <taxon>Lachnospirales</taxon>
        <taxon>Lachnospiraceae</taxon>
        <taxon>Anaerocolumna</taxon>
    </lineage>
</organism>
<evidence type="ECO:0000313" key="9">
    <source>
        <dbReference type="Proteomes" id="UP000198806"/>
    </source>
</evidence>
<dbReference type="SUPFAM" id="SSF53850">
    <property type="entry name" value="Periplasmic binding protein-like II"/>
    <property type="match status" value="1"/>
</dbReference>
<dbReference type="Gene3D" id="3.40.190.10">
    <property type="entry name" value="Periplasmic binding protein-like II"/>
    <property type="match status" value="1"/>
</dbReference>
<dbReference type="GO" id="GO:0042597">
    <property type="term" value="C:periplasmic space"/>
    <property type="evidence" value="ECO:0007669"/>
    <property type="project" value="UniProtKB-ARBA"/>
</dbReference>
<evidence type="ECO:0000256" key="4">
    <source>
        <dbReference type="ARBA" id="ARBA00022729"/>
    </source>
</evidence>
<evidence type="ECO:0000256" key="5">
    <source>
        <dbReference type="SAM" id="MobiDB-lite"/>
    </source>
</evidence>
<dbReference type="InterPro" id="IPR030678">
    <property type="entry name" value="Peptide/Ni-bd"/>
</dbReference>
<dbReference type="GO" id="GO:0015833">
    <property type="term" value="P:peptide transport"/>
    <property type="evidence" value="ECO:0007669"/>
    <property type="project" value="TreeGrafter"/>
</dbReference>
<dbReference type="PANTHER" id="PTHR30290">
    <property type="entry name" value="PERIPLASMIC BINDING COMPONENT OF ABC TRANSPORTER"/>
    <property type="match status" value="1"/>
</dbReference>
<keyword evidence="3" id="KW-0813">Transport</keyword>
<protein>
    <submittedName>
        <fullName evidence="8">Oligopeptide transport system substrate-binding protein</fullName>
    </submittedName>
</protein>
<dbReference type="Gene3D" id="3.90.76.10">
    <property type="entry name" value="Dipeptide-binding Protein, Domain 1"/>
    <property type="match status" value="1"/>
</dbReference>
<gene>
    <name evidence="8" type="ORF">SAMN04489757_1277</name>
</gene>
<dbReference type="InterPro" id="IPR039424">
    <property type="entry name" value="SBP_5"/>
</dbReference>
<dbReference type="Gene3D" id="3.10.105.10">
    <property type="entry name" value="Dipeptide-binding Protein, Domain 3"/>
    <property type="match status" value="1"/>
</dbReference>
<dbReference type="OrthoDB" id="9801912at2"/>
<dbReference type="EMBL" id="FOWD01000027">
    <property type="protein sequence ID" value="SFO44647.1"/>
    <property type="molecule type" value="Genomic_DNA"/>
</dbReference>
<keyword evidence="4 6" id="KW-0732">Signal</keyword>
<dbReference type="Proteomes" id="UP000198806">
    <property type="component" value="Unassembled WGS sequence"/>
</dbReference>
<evidence type="ECO:0000313" key="8">
    <source>
        <dbReference type="EMBL" id="SFO44647.1"/>
    </source>
</evidence>
<reference evidence="8" key="1">
    <citation type="submission" date="2016-10" db="EMBL/GenBank/DDBJ databases">
        <authorList>
            <person name="de Groot N.N."/>
        </authorList>
    </citation>
    <scope>NUCLEOTIDE SEQUENCE [LARGE SCALE GENOMIC DNA]</scope>
    <source>
        <strain evidence="8">DSM 1283</strain>
    </source>
</reference>
<comment type="subcellular location">
    <subcellularLocation>
        <location evidence="1">Cell envelope</location>
    </subcellularLocation>
</comment>
<dbReference type="GO" id="GO:1904680">
    <property type="term" value="F:peptide transmembrane transporter activity"/>
    <property type="evidence" value="ECO:0007669"/>
    <property type="project" value="TreeGrafter"/>
</dbReference>
<sequence>MRKIMYLKKITACALICAMSLGLAGCGSKGTSGKDGAIGGNVEVTGNNKTTVNLPMTTDPDILDPSRADDGQKNQIVLEVQETLIRMQDGKITPAGAETWDVSDDGLIWTFNLRDNQYSDGTAIKAQDYVNCMLRTFDPEVGSHNAGTFYCIEGAEAYNTGTASKEEVGIKALDERTLEIRLNEPLPYFLLMANCANLTPIPESKTTGESNLTYGSNAENMVYSGPFVIDSWTRGSQIVLKKNPNYWDAANVRLDTVNFLLAQEENTRQQMLEQGNIDILTGINAEYYQKVKSKIDAGEISLIENANPGSSYIAFNNQDPNGIFTNAKIRKAFSLAIDREVFVDNVLKKDKPGYGLVPYSINNGETKYREEVTDPLLECKEDPKTLFEEGLKEIGKSGEPITVTFLQSNANNDTKVKAEFFQNQWQSILGVTVKIDTAADNATFNNQVSKGLYQICNTGWGADYNDPMTFMQCYLTGDGNNPALFSNSRYDELINACKSEPDMKIRQEKIAEAEKILIAEEAGIAPLTYSFKRNLVDKSLKGYSFNGSGGPEIELKTAYFE</sequence>
<dbReference type="PIRSF" id="PIRSF002741">
    <property type="entry name" value="MppA"/>
    <property type="match status" value="1"/>
</dbReference>
<evidence type="ECO:0000256" key="6">
    <source>
        <dbReference type="SAM" id="SignalP"/>
    </source>
</evidence>
<feature type="domain" description="Solute-binding protein family 5" evidence="7">
    <location>
        <begin position="91"/>
        <end position="481"/>
    </location>
</feature>